<gene>
    <name evidence="13" type="ORF">PKB_2052</name>
</gene>
<dbReference type="eggNOG" id="COG3188">
    <property type="taxonomic scope" value="Bacteria"/>
</dbReference>
<keyword evidence="4" id="KW-1134">Transmembrane beta strand</keyword>
<comment type="subcellular location">
    <subcellularLocation>
        <location evidence="1 9">Cell outer membrane</location>
        <topology evidence="1 9">Multi-pass membrane protein</topology>
    </subcellularLocation>
</comment>
<dbReference type="AlphaFoldDB" id="A0A024HFJ3"/>
<dbReference type="GO" id="GO:0015473">
    <property type="term" value="F:fimbrial usher porin activity"/>
    <property type="evidence" value="ECO:0007669"/>
    <property type="project" value="InterPro"/>
</dbReference>
<dbReference type="InterPro" id="IPR042186">
    <property type="entry name" value="FimD_plug_dom"/>
</dbReference>
<reference evidence="13 14" key="2">
    <citation type="submission" date="2014-05" db="EMBL/GenBank/DDBJ databases">
        <title>Genome sequence of the 3-chlorobenzoate degrading bacterium Pseudomonas knackmussii B13 shows multiple evidence for horizontal gene transfer.</title>
        <authorList>
            <person name="Miyazaki R."/>
            <person name="Bertelli C."/>
            <person name="Falquet L."/>
            <person name="Robinson-Rechavi M."/>
            <person name="Gharib W."/>
            <person name="Roy S."/>
            <person name="Van der Meer J.R."/>
        </authorList>
    </citation>
    <scope>NUCLEOTIDE SEQUENCE [LARGE SCALE GENOMIC DNA]</scope>
    <source>
        <strain evidence="13 14">B13</strain>
    </source>
</reference>
<dbReference type="Gene3D" id="2.60.40.2070">
    <property type="match status" value="1"/>
</dbReference>
<dbReference type="EMBL" id="HG322950">
    <property type="protein sequence ID" value="CDF83399.1"/>
    <property type="molecule type" value="Genomic_DNA"/>
</dbReference>
<dbReference type="Proteomes" id="UP000025241">
    <property type="component" value="Chromosome I"/>
</dbReference>
<dbReference type="FunFam" id="2.60.40.3110:FF:000001">
    <property type="entry name" value="Putative fimbrial outer membrane usher"/>
    <property type="match status" value="1"/>
</dbReference>
<evidence type="ECO:0000256" key="6">
    <source>
        <dbReference type="ARBA" id="ARBA00022729"/>
    </source>
</evidence>
<dbReference type="InterPro" id="IPR025949">
    <property type="entry name" value="PapC-like_C"/>
</dbReference>
<keyword evidence="5 9" id="KW-0812">Transmembrane</keyword>
<dbReference type="SUPFAM" id="SSF141729">
    <property type="entry name" value="FimD N-terminal domain-like"/>
    <property type="match status" value="1"/>
</dbReference>
<keyword evidence="3 9" id="KW-0813">Transport</keyword>
<dbReference type="PROSITE" id="PS01151">
    <property type="entry name" value="FIMBRIAL_USHER"/>
    <property type="match status" value="1"/>
</dbReference>
<dbReference type="KEGG" id="pkc:PKB_2052"/>
<evidence type="ECO:0000256" key="2">
    <source>
        <dbReference type="ARBA" id="ARBA00008064"/>
    </source>
</evidence>
<dbReference type="Pfam" id="PF13953">
    <property type="entry name" value="PapC_C"/>
    <property type="match status" value="1"/>
</dbReference>
<dbReference type="Gene3D" id="2.60.40.2610">
    <property type="entry name" value="Outer membrane usher protein FimD, plug domain"/>
    <property type="match status" value="1"/>
</dbReference>
<keyword evidence="14" id="KW-1185">Reference proteome</keyword>
<evidence type="ECO:0000259" key="12">
    <source>
        <dbReference type="Pfam" id="PF13954"/>
    </source>
</evidence>
<dbReference type="Gene3D" id="3.10.20.410">
    <property type="match status" value="1"/>
</dbReference>
<dbReference type="PANTHER" id="PTHR30451:SF20">
    <property type="entry name" value="FIMBRIAE USHER"/>
    <property type="match status" value="1"/>
</dbReference>
<keyword evidence="8 9" id="KW-0998">Cell outer membrane</keyword>
<dbReference type="OrthoDB" id="6554712at2"/>
<dbReference type="InterPro" id="IPR037224">
    <property type="entry name" value="PapC_N_sf"/>
</dbReference>
<reference evidence="13 14" key="1">
    <citation type="submission" date="2013-03" db="EMBL/GenBank/DDBJ databases">
        <authorList>
            <person name="Linke B."/>
        </authorList>
    </citation>
    <scope>NUCLEOTIDE SEQUENCE [LARGE SCALE GENOMIC DNA]</scope>
    <source>
        <strain evidence="13 14">B13</strain>
    </source>
</reference>
<keyword evidence="9" id="KW-1029">Fimbrium biogenesis</keyword>
<dbReference type="STRING" id="1301098.PKB_2052"/>
<evidence type="ECO:0000259" key="11">
    <source>
        <dbReference type="Pfam" id="PF13953"/>
    </source>
</evidence>
<sequence>MKGDGKSPVRWMALSIGIAGGSWVGSSAVADGDVIFDRGFLRDGGQALDLARFEAAPVLPPGTQRLDTFVNQRPVGRFDVTIEAESEHGPARTCFRRDDLPALGLDLRRLPEQERVQHLLAADCVDLRQLDPNIALDVDVSALTAHLAIPQAYIGRLVRGMVDPQDWDEGITAGFVGYNASAFRNQLDQTGGHDRYYASLNAGLNVAGWRLRHNGTYSRAEQGSEYQAGSTYAQHDLTALKAQGTLGEYFTPGDLFDAMPFTGVALASDERMLPDSQRGFAPTVRGSADTNAQVSIRQAGNLVYQTTVAPGPFVIDDLYNTGYAGDLEVTITEADGREKTFTVPYASVSQLLRPGNSRFSLAAGRYRDDQLDAPPAFVQGTYRYGLSNDLTLYTGSTLAENYLAVLGGAALNTRFGALGADVTRSQASGLPTQVQGIEPRMRGQSYRLTYSERLDATGTNLAIAAYRFSSEGYLSMANFAALKGSDFPTLYRERNRIQLDLDQPLGDSLSLFVNGMRQNYWDRSGTDTTYQAGIGKTFGWGALSFSASRTRQGGGNRRDDEQTQYLATLSVPLSFGERLTGAYLRTSAAYTDSRDRSLQTSLSGSAGETGQFGYSLYQSSNRDEGQRGETRGGSLQYTTSPVALGFSASSGEGYSQYTASARGTVLGYGDGVLFSAGQGETMGVIEAAGGKGARVGSGHNSHLDGQGKALVTGLSPYRRNEVLIDPKGASDDVEFKVSSQVVTPRQGAVVKLDYPTTIGRALLLQVSGEDGGSPPFGAEVLSAAGESLGMIGQAGLALLRIGDDPGPLQVRWGGEAGQSCRLVMGEPIATDSPGDMPRRSARCLAGA</sequence>
<evidence type="ECO:0000256" key="1">
    <source>
        <dbReference type="ARBA" id="ARBA00004571"/>
    </source>
</evidence>
<keyword evidence="6" id="KW-0732">Signal</keyword>
<evidence type="ECO:0000256" key="8">
    <source>
        <dbReference type="ARBA" id="ARBA00023237"/>
    </source>
</evidence>
<dbReference type="GO" id="GO:0009279">
    <property type="term" value="C:cell outer membrane"/>
    <property type="evidence" value="ECO:0007669"/>
    <property type="project" value="UniProtKB-SubCell"/>
</dbReference>
<dbReference type="InterPro" id="IPR025885">
    <property type="entry name" value="PapC_N"/>
</dbReference>
<feature type="region of interest" description="Disordered" evidence="10">
    <location>
        <begin position="613"/>
        <end position="636"/>
    </location>
</feature>
<feature type="domain" description="PapC-like C-terminal" evidence="11">
    <location>
        <begin position="763"/>
        <end position="822"/>
    </location>
</feature>
<keyword evidence="7 9" id="KW-0472">Membrane</keyword>
<feature type="domain" description="PapC N-terminal" evidence="12">
    <location>
        <begin position="36"/>
        <end position="182"/>
    </location>
</feature>
<dbReference type="Pfam" id="PF13954">
    <property type="entry name" value="PapC_N"/>
    <property type="match status" value="1"/>
</dbReference>
<organism evidence="13 14">
    <name type="scientific">Pseudomonas knackmussii (strain DSM 6978 / CCUG 54928 / LMG 23759 / B13)</name>
    <dbReference type="NCBI Taxonomy" id="1301098"/>
    <lineage>
        <taxon>Bacteria</taxon>
        <taxon>Pseudomonadati</taxon>
        <taxon>Pseudomonadota</taxon>
        <taxon>Gammaproteobacteria</taxon>
        <taxon>Pseudomonadales</taxon>
        <taxon>Pseudomonadaceae</taxon>
        <taxon>Pseudomonas</taxon>
    </lineage>
</organism>
<evidence type="ECO:0000256" key="10">
    <source>
        <dbReference type="SAM" id="MobiDB-lite"/>
    </source>
</evidence>
<feature type="compositionally biased region" description="Basic and acidic residues" evidence="10">
    <location>
        <begin position="621"/>
        <end position="630"/>
    </location>
</feature>
<dbReference type="InterPro" id="IPR000015">
    <property type="entry name" value="Fimb_usher"/>
</dbReference>
<dbReference type="Gene3D" id="2.60.40.3110">
    <property type="match status" value="1"/>
</dbReference>
<evidence type="ECO:0000256" key="4">
    <source>
        <dbReference type="ARBA" id="ARBA00022452"/>
    </source>
</evidence>
<comment type="similarity">
    <text evidence="2 9">Belongs to the fimbrial export usher family.</text>
</comment>
<dbReference type="InterPro" id="IPR018030">
    <property type="entry name" value="Fimbrial_membr_usher_CS"/>
</dbReference>
<dbReference type="PANTHER" id="PTHR30451">
    <property type="entry name" value="OUTER MEMBRANE USHER PROTEIN"/>
    <property type="match status" value="1"/>
</dbReference>
<evidence type="ECO:0000313" key="13">
    <source>
        <dbReference type="EMBL" id="CDF83399.1"/>
    </source>
</evidence>
<evidence type="ECO:0000313" key="14">
    <source>
        <dbReference type="Proteomes" id="UP000025241"/>
    </source>
</evidence>
<proteinExistence type="inferred from homology"/>
<evidence type="ECO:0000256" key="9">
    <source>
        <dbReference type="RuleBase" id="RU003884"/>
    </source>
</evidence>
<evidence type="ECO:0000256" key="5">
    <source>
        <dbReference type="ARBA" id="ARBA00022692"/>
    </source>
</evidence>
<dbReference type="HOGENOM" id="CLU_009120_1_0_6"/>
<protein>
    <submittedName>
        <fullName evidence="13">Outer membrane usher protein</fullName>
    </submittedName>
</protein>
<evidence type="ECO:0000256" key="3">
    <source>
        <dbReference type="ARBA" id="ARBA00022448"/>
    </source>
</evidence>
<dbReference type="Pfam" id="PF00577">
    <property type="entry name" value="Usher"/>
    <property type="match status" value="1"/>
</dbReference>
<dbReference type="InterPro" id="IPR043142">
    <property type="entry name" value="PapC-like_C_sf"/>
</dbReference>
<evidence type="ECO:0000256" key="7">
    <source>
        <dbReference type="ARBA" id="ARBA00023136"/>
    </source>
</evidence>
<dbReference type="PATRIC" id="fig|1301098.3.peg.2043"/>
<accession>A0A024HFJ3</accession>
<name>A0A024HFJ3_PSEKB</name>
<dbReference type="GO" id="GO:0009297">
    <property type="term" value="P:pilus assembly"/>
    <property type="evidence" value="ECO:0007669"/>
    <property type="project" value="InterPro"/>
</dbReference>